<dbReference type="Pfam" id="PF09546">
    <property type="entry name" value="Spore_III_AE"/>
    <property type="match status" value="1"/>
</dbReference>
<keyword evidence="1" id="KW-1133">Transmembrane helix</keyword>
<keyword evidence="2" id="KW-0732">Signal</keyword>
<feature type="transmembrane region" description="Helical" evidence="1">
    <location>
        <begin position="112"/>
        <end position="130"/>
    </location>
</feature>
<reference evidence="3" key="1">
    <citation type="submission" date="2020-10" db="EMBL/GenBank/DDBJ databases">
        <authorList>
            <person name="Gilroy R."/>
        </authorList>
    </citation>
    <scope>NUCLEOTIDE SEQUENCE</scope>
    <source>
        <strain evidence="3">ChiSjej6B24-2974</strain>
    </source>
</reference>
<comment type="caution">
    <text evidence="3">The sequence shown here is derived from an EMBL/GenBank/DDBJ whole genome shotgun (WGS) entry which is preliminary data.</text>
</comment>
<feature type="transmembrane region" description="Helical" evidence="1">
    <location>
        <begin position="188"/>
        <end position="209"/>
    </location>
</feature>
<feature type="transmembrane region" description="Helical" evidence="1">
    <location>
        <begin position="341"/>
        <end position="364"/>
    </location>
</feature>
<evidence type="ECO:0000313" key="3">
    <source>
        <dbReference type="EMBL" id="HIQ83631.1"/>
    </source>
</evidence>
<dbReference type="EMBL" id="DVFZ01000103">
    <property type="protein sequence ID" value="HIQ83631.1"/>
    <property type="molecule type" value="Genomic_DNA"/>
</dbReference>
<feature type="transmembrane region" description="Helical" evidence="1">
    <location>
        <begin position="221"/>
        <end position="243"/>
    </location>
</feature>
<evidence type="ECO:0000313" key="4">
    <source>
        <dbReference type="Proteomes" id="UP000824260"/>
    </source>
</evidence>
<organism evidence="3 4">
    <name type="scientific">Candidatus Pullichristensenella stercorigallinarum</name>
    <dbReference type="NCBI Taxonomy" id="2840909"/>
    <lineage>
        <taxon>Bacteria</taxon>
        <taxon>Bacillati</taxon>
        <taxon>Bacillota</taxon>
        <taxon>Clostridia</taxon>
        <taxon>Candidatus Pullichristensenella</taxon>
    </lineage>
</organism>
<gene>
    <name evidence="3" type="ORF">IAA52_11085</name>
</gene>
<accession>A0A9D1CXB0</accession>
<name>A0A9D1CXB0_9FIRM</name>
<dbReference type="InterPro" id="IPR014194">
    <property type="entry name" value="Spore_III_AE"/>
</dbReference>
<proteinExistence type="predicted"/>
<protein>
    <submittedName>
        <fullName evidence="3">Stage III sporulation protein AE</fullName>
    </submittedName>
</protein>
<evidence type="ECO:0000256" key="2">
    <source>
        <dbReference type="SAM" id="SignalP"/>
    </source>
</evidence>
<feature type="signal peptide" evidence="2">
    <location>
        <begin position="1"/>
        <end position="22"/>
    </location>
</feature>
<keyword evidence="1" id="KW-0812">Transmembrane</keyword>
<keyword evidence="1" id="KW-0472">Membrane</keyword>
<feature type="transmembrane region" description="Helical" evidence="1">
    <location>
        <begin position="80"/>
        <end position="100"/>
    </location>
</feature>
<reference evidence="3" key="2">
    <citation type="journal article" date="2021" name="PeerJ">
        <title>Extensive microbial diversity within the chicken gut microbiome revealed by metagenomics and culture.</title>
        <authorList>
            <person name="Gilroy R."/>
            <person name="Ravi A."/>
            <person name="Getino M."/>
            <person name="Pursley I."/>
            <person name="Horton D.L."/>
            <person name="Alikhan N.F."/>
            <person name="Baker D."/>
            <person name="Gharbi K."/>
            <person name="Hall N."/>
            <person name="Watson M."/>
            <person name="Adriaenssens E.M."/>
            <person name="Foster-Nyarko E."/>
            <person name="Jarju S."/>
            <person name="Secka A."/>
            <person name="Antonio M."/>
            <person name="Oren A."/>
            <person name="Chaudhuri R.R."/>
            <person name="La Ragione R."/>
            <person name="Hildebrand F."/>
            <person name="Pallen M.J."/>
        </authorList>
    </citation>
    <scope>NUCLEOTIDE SEQUENCE</scope>
    <source>
        <strain evidence="3">ChiSjej6B24-2974</strain>
    </source>
</reference>
<dbReference type="Proteomes" id="UP000824260">
    <property type="component" value="Unassembled WGS sequence"/>
</dbReference>
<dbReference type="AlphaFoldDB" id="A0A9D1CXB0"/>
<sequence>MKAARVLLILAALLLLCTPALGEEGVDAVVDALELDDFSASVEQTGVDVREMILSLAAGEETWDINDLLARGRDALLEELSQAAAMVAGLLAPALLSAVARQLSGEARSAQVVSQLAYLVCASQLAGWFVRLTAQAEELIAGVARLADGVFPVLASLLSLSGATASAAMVTPLSALAGNAFSRLLSQVGLKLCTVAAALAVAGQLSPRIRLERLFGLVRSAVNWATGVLMTGFLGLSAVRSLLSTGYDSAAVRTARYAVDNLLPVVGGEVANTMDALVSSVLLVKNAAGVAGLFALLLLCARPLMTLAAALVALRLVSALLEPVAEDTLIALADKFSQVAGMLLVICVSAAVILTLLLGGTLTAGQSVVR</sequence>
<feature type="transmembrane region" description="Helical" evidence="1">
    <location>
        <begin position="150"/>
        <end position="176"/>
    </location>
</feature>
<evidence type="ECO:0000256" key="1">
    <source>
        <dbReference type="SAM" id="Phobius"/>
    </source>
</evidence>
<feature type="chain" id="PRO_5038649014" evidence="2">
    <location>
        <begin position="23"/>
        <end position="370"/>
    </location>
</feature>
<feature type="transmembrane region" description="Helical" evidence="1">
    <location>
        <begin position="293"/>
        <end position="321"/>
    </location>
</feature>